<proteinExistence type="predicted"/>
<protein>
    <recommendedName>
        <fullName evidence="3">F-box domain-containing protein</fullName>
    </recommendedName>
</protein>
<name>A0A9P6MSE7_9FUNG</name>
<dbReference type="SUPFAM" id="SSF52047">
    <property type="entry name" value="RNI-like"/>
    <property type="match status" value="1"/>
</dbReference>
<gene>
    <name evidence="1" type="ORF">BGZ80_000915</name>
</gene>
<dbReference type="Proteomes" id="UP000703661">
    <property type="component" value="Unassembled WGS sequence"/>
</dbReference>
<dbReference type="Gene3D" id="3.80.10.10">
    <property type="entry name" value="Ribonuclease Inhibitor"/>
    <property type="match status" value="1"/>
</dbReference>
<evidence type="ECO:0008006" key="3">
    <source>
        <dbReference type="Google" id="ProtNLM"/>
    </source>
</evidence>
<organism evidence="1 2">
    <name type="scientific">Entomortierella chlamydospora</name>
    <dbReference type="NCBI Taxonomy" id="101097"/>
    <lineage>
        <taxon>Eukaryota</taxon>
        <taxon>Fungi</taxon>
        <taxon>Fungi incertae sedis</taxon>
        <taxon>Mucoromycota</taxon>
        <taxon>Mortierellomycotina</taxon>
        <taxon>Mortierellomycetes</taxon>
        <taxon>Mortierellales</taxon>
        <taxon>Mortierellaceae</taxon>
        <taxon>Entomortierella</taxon>
    </lineage>
</organism>
<reference evidence="1" key="1">
    <citation type="journal article" date="2020" name="Fungal Divers.">
        <title>Resolving the Mortierellaceae phylogeny through synthesis of multi-gene phylogenetics and phylogenomics.</title>
        <authorList>
            <person name="Vandepol N."/>
            <person name="Liber J."/>
            <person name="Desiro A."/>
            <person name="Na H."/>
            <person name="Kennedy M."/>
            <person name="Barry K."/>
            <person name="Grigoriev I.V."/>
            <person name="Miller A.N."/>
            <person name="O'Donnell K."/>
            <person name="Stajich J.E."/>
            <person name="Bonito G."/>
        </authorList>
    </citation>
    <scope>NUCLEOTIDE SEQUENCE</scope>
    <source>
        <strain evidence="1">NRRL 2769</strain>
    </source>
</reference>
<evidence type="ECO:0000313" key="1">
    <source>
        <dbReference type="EMBL" id="KAG0011149.1"/>
    </source>
</evidence>
<dbReference type="AlphaFoldDB" id="A0A9P6MSE7"/>
<evidence type="ECO:0000313" key="2">
    <source>
        <dbReference type="Proteomes" id="UP000703661"/>
    </source>
</evidence>
<keyword evidence="2" id="KW-1185">Reference proteome</keyword>
<accession>A0A9P6MSE7</accession>
<dbReference type="InterPro" id="IPR032675">
    <property type="entry name" value="LRR_dom_sf"/>
</dbReference>
<dbReference type="EMBL" id="JAAAID010001200">
    <property type="protein sequence ID" value="KAG0011149.1"/>
    <property type="molecule type" value="Genomic_DNA"/>
</dbReference>
<comment type="caution">
    <text evidence="1">The sequence shown here is derived from an EMBL/GenBank/DDBJ whole genome shotgun (WGS) entry which is preliminary data.</text>
</comment>
<sequence length="588" mass="67130">MDDLITPFDIPLIADLIAQYLSKKDYANCIYVSKTFHGLFKRYFWYNVNKRLQGDLDSWTELTPEYRKGILENGQHIRRLSIAEVAPGELLKFLASPSSPCKNLLGLIYTSQVYDPSTSHVYLAELVRSNARLQKLKFKLDEDENRRGLCGKLIDVIGKHSSLMELEASVTYQAYYDYQEDFLLHLPKTLRKLKLDFYCVADAYEDDSEYSDSSDSDDDGEDGDGIKFYETFGAYPQMKSFTILTRLSKREAPAILSFIRGCSGLERFRVRGISPLVTQKFLAVLSDAHIFSNLAELHFGGATFIEPDWRRLLNGMQGRIKSFSIAQVNFIPSPTSFIQAMTTQWADSLEVLRFLDYIELSGMDIEWILRTCSKLTTFTISHYLNIFDWSGHNNVEGSNALSEHENHGNASTWACLGLENLEIMFMDNPGSIASDTGSINILGNNVEHQEQPTVDRIELIYKKLGRLTKLQRLRISWLSEDETTQLDMSIKSGLNHMSGLKGLKVLDVSGINTTNIGQEEVEWIVENWPNLFEIRGLFLKQFRDLFGMLDGLDDEDEGFGILESGSKQVNELAHFQWLKRQRPYMIVS</sequence>